<accession>A0A1G6REJ5</accession>
<dbReference type="EMBL" id="FMZE01000005">
    <property type="protein sequence ID" value="SDD02724.1"/>
    <property type="molecule type" value="Genomic_DNA"/>
</dbReference>
<proteinExistence type="inferred from homology"/>
<dbReference type="PANTHER" id="PTHR48081">
    <property type="entry name" value="AB HYDROLASE SUPERFAMILY PROTEIN C4A8.06C"/>
    <property type="match status" value="1"/>
</dbReference>
<keyword evidence="4" id="KW-1185">Reference proteome</keyword>
<dbReference type="Proteomes" id="UP000199494">
    <property type="component" value="Unassembled WGS sequence"/>
</dbReference>
<evidence type="ECO:0000313" key="3">
    <source>
        <dbReference type="EMBL" id="SDD02724.1"/>
    </source>
</evidence>
<name>A0A1G6REJ5_9PSEU</name>
<dbReference type="RefSeq" id="WP_211323574.1">
    <property type="nucleotide sequence ID" value="NZ_CP016353.1"/>
</dbReference>
<evidence type="ECO:0000256" key="1">
    <source>
        <dbReference type="ARBA" id="ARBA00010515"/>
    </source>
</evidence>
<dbReference type="SUPFAM" id="SSF53474">
    <property type="entry name" value="alpha/beta-Hydrolases"/>
    <property type="match status" value="1"/>
</dbReference>
<protein>
    <submittedName>
        <fullName evidence="3">Acetyl esterase</fullName>
    </submittedName>
</protein>
<sequence>MFDDEVDRMLAVLDSGFPAVQEMSGRAARAAVAARRPPKDGEVAALAATEDYTIDVEGGTIPARVYRPRGTQGRVLPGIVFFHGGGFVLCDIESHDDFCRLLAAGTASVVVSVGYRRAPEHRAPTAAEDALAGLRWTEANARRLGVDPAKLLTAGDSAGGNLAAVCCLLARDRDGPVIAGQLLIYPVIEPDFDNDSHRRFGKGHFNTTAAMRWYWRQYLGGDEHDALPRPEEYVAPSRAPRHAGLPPAVIVTAGRDPLCSEGRRYAETLRSAGIGVRHRHFPELFHGFFTIVALGAAEAARDMVWSDIRALTDNKEVPA</sequence>
<dbReference type="STRING" id="530584.SAMN05421630_105247"/>
<dbReference type="Pfam" id="PF07859">
    <property type="entry name" value="Abhydrolase_3"/>
    <property type="match status" value="1"/>
</dbReference>
<reference evidence="3 4" key="1">
    <citation type="submission" date="2016-10" db="EMBL/GenBank/DDBJ databases">
        <authorList>
            <person name="de Groot N.N."/>
        </authorList>
    </citation>
    <scope>NUCLEOTIDE SEQUENCE [LARGE SCALE GENOMIC DNA]</scope>
    <source>
        <strain evidence="3 4">CGMCC 4.5506</strain>
    </source>
</reference>
<dbReference type="PANTHER" id="PTHR48081:SF8">
    <property type="entry name" value="ALPHA_BETA HYDROLASE FOLD-3 DOMAIN-CONTAINING PROTEIN-RELATED"/>
    <property type="match status" value="1"/>
</dbReference>
<dbReference type="PROSITE" id="PS01173">
    <property type="entry name" value="LIPASE_GDXG_HIS"/>
    <property type="match status" value="1"/>
</dbReference>
<evidence type="ECO:0000256" key="2">
    <source>
        <dbReference type="ARBA" id="ARBA00022801"/>
    </source>
</evidence>
<dbReference type="InterPro" id="IPR050300">
    <property type="entry name" value="GDXG_lipolytic_enzyme"/>
</dbReference>
<keyword evidence="2" id="KW-0378">Hydrolase</keyword>
<gene>
    <name evidence="3" type="ORF">SAMN05421630_105247</name>
</gene>
<dbReference type="InterPro" id="IPR002168">
    <property type="entry name" value="Lipase_GDXG_HIS_AS"/>
</dbReference>
<dbReference type="GO" id="GO:0016787">
    <property type="term" value="F:hydrolase activity"/>
    <property type="evidence" value="ECO:0007669"/>
    <property type="project" value="UniProtKB-KW"/>
</dbReference>
<dbReference type="Gene3D" id="3.40.50.1820">
    <property type="entry name" value="alpha/beta hydrolase"/>
    <property type="match status" value="1"/>
</dbReference>
<dbReference type="InterPro" id="IPR029058">
    <property type="entry name" value="AB_hydrolase_fold"/>
</dbReference>
<dbReference type="InterPro" id="IPR013094">
    <property type="entry name" value="AB_hydrolase_3"/>
</dbReference>
<evidence type="ECO:0000313" key="4">
    <source>
        <dbReference type="Proteomes" id="UP000199494"/>
    </source>
</evidence>
<comment type="similarity">
    <text evidence="1">Belongs to the 'GDXG' lipolytic enzyme family.</text>
</comment>
<dbReference type="AlphaFoldDB" id="A0A1G6REJ5"/>
<organism evidence="3 4">
    <name type="scientific">Prauserella marina</name>
    <dbReference type="NCBI Taxonomy" id="530584"/>
    <lineage>
        <taxon>Bacteria</taxon>
        <taxon>Bacillati</taxon>
        <taxon>Actinomycetota</taxon>
        <taxon>Actinomycetes</taxon>
        <taxon>Pseudonocardiales</taxon>
        <taxon>Pseudonocardiaceae</taxon>
        <taxon>Prauserella</taxon>
    </lineage>
</organism>